<evidence type="ECO:0000256" key="5">
    <source>
        <dbReference type="ARBA" id="ARBA00022801"/>
    </source>
</evidence>
<dbReference type="PANTHER" id="PTHR42881:SF2">
    <property type="entry name" value="PROLYL ENDOPEPTIDASE"/>
    <property type="match status" value="1"/>
</dbReference>
<organism evidence="9">
    <name type="scientific">Desertifilum tharense IPPAS B-1220</name>
    <dbReference type="NCBI Taxonomy" id="1781255"/>
    <lineage>
        <taxon>Bacteria</taxon>
        <taxon>Bacillati</taxon>
        <taxon>Cyanobacteriota</taxon>
        <taxon>Cyanophyceae</taxon>
        <taxon>Desertifilales</taxon>
        <taxon>Desertifilaceae</taxon>
        <taxon>Desertifilum</taxon>
    </lineage>
</organism>
<dbReference type="FunFam" id="2.130.10.120:FF:000001">
    <property type="entry name" value="Prolyl endopeptidase"/>
    <property type="match status" value="1"/>
</dbReference>
<dbReference type="AlphaFoldDB" id="A0A1E5QKB7"/>
<comment type="similarity">
    <text evidence="2">Belongs to the peptidase S9A family.</text>
</comment>
<keyword evidence="4" id="KW-0645">Protease</keyword>
<evidence type="ECO:0000256" key="4">
    <source>
        <dbReference type="ARBA" id="ARBA00022670"/>
    </source>
</evidence>
<dbReference type="Pfam" id="PF02897">
    <property type="entry name" value="Peptidase_S9_N"/>
    <property type="match status" value="1"/>
</dbReference>
<comment type="caution">
    <text evidence="9">The sequence shown here is derived from an EMBL/GenBank/DDBJ whole genome shotgun (WGS) entry which is preliminary data.</text>
</comment>
<name>A0A1E5QKB7_9CYAN</name>
<evidence type="ECO:0000256" key="1">
    <source>
        <dbReference type="ARBA" id="ARBA00001070"/>
    </source>
</evidence>
<dbReference type="GO" id="GO:0006508">
    <property type="term" value="P:proteolysis"/>
    <property type="evidence" value="ECO:0007669"/>
    <property type="project" value="UniProtKB-KW"/>
</dbReference>
<reference evidence="9" key="1">
    <citation type="submission" date="2016-09" db="EMBL/GenBank/DDBJ databases">
        <title>Draft genome of thermotolerant cyanobacterium Desertifilum sp. strain IPPAS B-1220.</title>
        <authorList>
            <person name="Sinetova M.A."/>
            <person name="Bolakhan K."/>
            <person name="Zayadan B.K."/>
            <person name="Mironov K.S."/>
            <person name="Ustinova V."/>
            <person name="Kupriyanova E.V."/>
            <person name="Sidorov R.A."/>
            <person name="Skrypnik A.N."/>
            <person name="Gogoleva N.E."/>
            <person name="Gogolev Y.V."/>
            <person name="Los D.A."/>
        </authorList>
    </citation>
    <scope>NUCLEOTIDE SEQUENCE [LARGE SCALE GENOMIC DNA]</scope>
    <source>
        <strain evidence="9">IPPAS B-1220</strain>
    </source>
</reference>
<dbReference type="GO" id="GO:0005829">
    <property type="term" value="C:cytosol"/>
    <property type="evidence" value="ECO:0007669"/>
    <property type="project" value="TreeGrafter"/>
</dbReference>
<dbReference type="InterPro" id="IPR023302">
    <property type="entry name" value="Pept_S9A_N"/>
</dbReference>
<dbReference type="Gene3D" id="2.130.10.120">
    <property type="entry name" value="Prolyl oligopeptidase, N-terminal domain"/>
    <property type="match status" value="1"/>
</dbReference>
<dbReference type="RefSeq" id="WP_069967320.1">
    <property type="nucleotide sequence ID" value="NZ_CM124774.1"/>
</dbReference>
<dbReference type="FunFam" id="3.40.50.1820:FF:000005">
    <property type="entry name" value="Prolyl endopeptidase"/>
    <property type="match status" value="1"/>
</dbReference>
<evidence type="ECO:0000259" key="7">
    <source>
        <dbReference type="Pfam" id="PF00326"/>
    </source>
</evidence>
<protein>
    <recommendedName>
        <fullName evidence="3">prolyl oligopeptidase</fullName>
        <ecNumber evidence="3">3.4.21.26</ecNumber>
    </recommendedName>
</protein>
<accession>A0A1E5QKB7</accession>
<dbReference type="Gene3D" id="3.40.50.1820">
    <property type="entry name" value="alpha/beta hydrolase"/>
    <property type="match status" value="1"/>
</dbReference>
<dbReference type="GO" id="GO:0004252">
    <property type="term" value="F:serine-type endopeptidase activity"/>
    <property type="evidence" value="ECO:0007669"/>
    <property type="project" value="UniProtKB-EC"/>
</dbReference>
<dbReference type="EC" id="3.4.21.26" evidence="3"/>
<dbReference type="PANTHER" id="PTHR42881">
    <property type="entry name" value="PROLYL ENDOPEPTIDASE"/>
    <property type="match status" value="1"/>
</dbReference>
<dbReference type="SUPFAM" id="SSF53474">
    <property type="entry name" value="alpha/beta-Hydrolases"/>
    <property type="match status" value="1"/>
</dbReference>
<dbReference type="InterPro" id="IPR002470">
    <property type="entry name" value="Peptidase_S9A"/>
</dbReference>
<dbReference type="InterPro" id="IPR002471">
    <property type="entry name" value="Pept_S9_AS"/>
</dbReference>
<feature type="domain" description="Peptidase S9A N-terminal" evidence="8">
    <location>
        <begin position="12"/>
        <end position="415"/>
    </location>
</feature>
<dbReference type="SUPFAM" id="SSF50993">
    <property type="entry name" value="Peptidase/esterase 'gauge' domain"/>
    <property type="match status" value="1"/>
</dbReference>
<dbReference type="InterPro" id="IPR051167">
    <property type="entry name" value="Prolyl_oligopep/macrocyclase"/>
</dbReference>
<dbReference type="OrthoDB" id="9801421at2"/>
<proteinExistence type="inferred from homology"/>
<dbReference type="GO" id="GO:0070012">
    <property type="term" value="F:oligopeptidase activity"/>
    <property type="evidence" value="ECO:0007669"/>
    <property type="project" value="TreeGrafter"/>
</dbReference>
<dbReference type="InterPro" id="IPR001375">
    <property type="entry name" value="Peptidase_S9_cat"/>
</dbReference>
<evidence type="ECO:0000259" key="8">
    <source>
        <dbReference type="Pfam" id="PF02897"/>
    </source>
</evidence>
<dbReference type="EMBL" id="MJGC01000054">
    <property type="protein sequence ID" value="OEJ75058.1"/>
    <property type="molecule type" value="Genomic_DNA"/>
</dbReference>
<feature type="domain" description="Peptidase S9 prolyl oligopeptidase catalytic" evidence="7">
    <location>
        <begin position="472"/>
        <end position="685"/>
    </location>
</feature>
<dbReference type="PROSITE" id="PS00708">
    <property type="entry name" value="PRO_ENDOPEP_SER"/>
    <property type="match status" value="1"/>
</dbReference>
<dbReference type="Pfam" id="PF00326">
    <property type="entry name" value="Peptidase_S9"/>
    <property type="match status" value="1"/>
</dbReference>
<dbReference type="InterPro" id="IPR029058">
    <property type="entry name" value="AB_hydrolase_fold"/>
</dbReference>
<keyword evidence="6" id="KW-0720">Serine protease</keyword>
<comment type="catalytic activity">
    <reaction evidence="1">
        <text>Hydrolysis of Pro-|-Xaa &gt;&gt; Ala-|-Xaa in oligopeptides.</text>
        <dbReference type="EC" id="3.4.21.26"/>
    </reaction>
</comment>
<gene>
    <name evidence="9" type="ORF">BH720_11355</name>
</gene>
<keyword evidence="5" id="KW-0378">Hydrolase</keyword>
<evidence type="ECO:0000256" key="3">
    <source>
        <dbReference type="ARBA" id="ARBA00011897"/>
    </source>
</evidence>
<dbReference type="PRINTS" id="PR00862">
    <property type="entry name" value="PROLIGOPTASE"/>
</dbReference>
<sequence length="694" mass="78442">MSKVKSSVNYPVSLRVDQVDRYHGVEVADPYRWLEDPNSEETQAWIEAQNQVTFDYLQQIPIRQKLKQRLTQLWDYEKYGVPFKEGDRYFYFKNDGLQNQSVLYVLDSLEGEPRVLLDPNQLSDDGTVALSGIAISEDGQLMAYGLSASGSDWQEWKVRNVETAEDLSDHLKWIKFSGASWTKDGKGFFYSRYDEPQESTQFNDINYYQKLYYHRLGTSQNEDILIYDRPDEKEWGFSGEVSEDGRYLIISVWMGTDSKNLLFYQDLSVPESPVVELINQFEASYSFIDNEGSCFWLRTDLDAPRGRLIAIDTEKPQREHWQEIIPETEQVLESIGLLNQSFVVLYLQDAHTLVKVFNLDGALIREIDLPGIGSAGGFSGKRCDRETFFSFTSFTTPPTIYRYNMVTGESTIFRQPQVDFNPDDYETQQVFYLSKDKTQIPMFITYKKGLKRTGDNPTYLYGYGGFNISLTPSFSVSNIIWMELGGAFAVANLRGGGEYGEAWHQAGMRLNKQNVFDDFIAAAEWLIANRYTNPAKLAIGGGSNGGLLVGACMTQRPELFAAALPAVGVMDMLRFPQFTIGWAWCSDYGSPDNPEEFQALYAYSPLHNLKPGTAYPATLITTADRDDRVVPAHSFKFAAALQAAHQGENPVLIRIETKAGHGAGKPTTKIIEEAADKWAFLVETLEVPVSDSPS</sequence>
<evidence type="ECO:0000256" key="6">
    <source>
        <dbReference type="ARBA" id="ARBA00022825"/>
    </source>
</evidence>
<evidence type="ECO:0000313" key="9">
    <source>
        <dbReference type="EMBL" id="OEJ75058.1"/>
    </source>
</evidence>
<evidence type="ECO:0000256" key="2">
    <source>
        <dbReference type="ARBA" id="ARBA00005228"/>
    </source>
</evidence>